<dbReference type="STRING" id="180088.A0A1J8Q2I2"/>
<evidence type="ECO:0000256" key="1">
    <source>
        <dbReference type="SAM" id="MobiDB-lite"/>
    </source>
</evidence>
<gene>
    <name evidence="3" type="ORF">AZE42_00803</name>
</gene>
<proteinExistence type="predicted"/>
<keyword evidence="2" id="KW-0812">Transmembrane</keyword>
<evidence type="ECO:0000256" key="2">
    <source>
        <dbReference type="SAM" id="Phobius"/>
    </source>
</evidence>
<dbReference type="OrthoDB" id="2666783at2759"/>
<dbReference type="AlphaFoldDB" id="A0A1J8Q2I2"/>
<comment type="caution">
    <text evidence="3">The sequence shown here is derived from an EMBL/GenBank/DDBJ whole genome shotgun (WGS) entry which is preliminary data.</text>
</comment>
<keyword evidence="2" id="KW-0472">Membrane</keyword>
<evidence type="ECO:0000313" key="4">
    <source>
        <dbReference type="Proteomes" id="UP000183567"/>
    </source>
</evidence>
<name>A0A1J8Q2I2_9AGAM</name>
<accession>A0A1J8Q2I2</accession>
<keyword evidence="4" id="KW-1185">Reference proteome</keyword>
<keyword evidence="2" id="KW-1133">Transmembrane helix</keyword>
<feature type="compositionally biased region" description="Polar residues" evidence="1">
    <location>
        <begin position="357"/>
        <end position="374"/>
    </location>
</feature>
<feature type="transmembrane region" description="Helical" evidence="2">
    <location>
        <begin position="49"/>
        <end position="73"/>
    </location>
</feature>
<reference evidence="3 4" key="1">
    <citation type="submission" date="2016-03" db="EMBL/GenBank/DDBJ databases">
        <title>Comparative genomics of the ectomycorrhizal sister species Rhizopogon vinicolor and Rhizopogon vesiculosus (Basidiomycota: Boletales) reveals a divergence of the mating type B locus.</title>
        <authorList>
            <person name="Mujic A.B."/>
            <person name="Kuo A."/>
            <person name="Tritt A."/>
            <person name="Lipzen A."/>
            <person name="Chen C."/>
            <person name="Johnson J."/>
            <person name="Sharma A."/>
            <person name="Barry K."/>
            <person name="Grigoriev I.V."/>
            <person name="Spatafora J.W."/>
        </authorList>
    </citation>
    <scope>NUCLEOTIDE SEQUENCE [LARGE SCALE GENOMIC DNA]</scope>
    <source>
        <strain evidence="3 4">AM-OR11-056</strain>
    </source>
</reference>
<feature type="transmembrane region" description="Helical" evidence="2">
    <location>
        <begin position="15"/>
        <end position="37"/>
    </location>
</feature>
<feature type="region of interest" description="Disordered" evidence="1">
    <location>
        <begin position="154"/>
        <end position="180"/>
    </location>
</feature>
<dbReference type="EMBL" id="LVVM01003459">
    <property type="protein sequence ID" value="OJA14879.1"/>
    <property type="molecule type" value="Genomic_DNA"/>
</dbReference>
<organism evidence="3 4">
    <name type="scientific">Rhizopogon vesiculosus</name>
    <dbReference type="NCBI Taxonomy" id="180088"/>
    <lineage>
        <taxon>Eukaryota</taxon>
        <taxon>Fungi</taxon>
        <taxon>Dikarya</taxon>
        <taxon>Basidiomycota</taxon>
        <taxon>Agaricomycotina</taxon>
        <taxon>Agaricomycetes</taxon>
        <taxon>Agaricomycetidae</taxon>
        <taxon>Boletales</taxon>
        <taxon>Suillineae</taxon>
        <taxon>Rhizopogonaceae</taxon>
        <taxon>Rhizopogon</taxon>
    </lineage>
</organism>
<sequence>MAPSTLSNRFRRFRLIVLALASVLSLIWSIIITIYMAKNWSSYDSTQRAFLFGLIAIDFIGSILLYLMVVVKYQFWPDAARTVVLLGLEVAGSAVFMTRSSSFPCSAFGSTANCHIMTMIVIVGSWVISALVAMYAICLPFIAIALLPRPPTQSQVNDLENPRDTVEEDAGKSHTSSASLLKNQEGMSSDVYASELPIPPEIPAALRIHSNASSSTSLHVPHQEDDNIKLEAASTASVYTDPSRTSIAETIRALDNADRSLNSSGSSPLGQYPRRSDSIQLLPLPNHFVALDANRASVASSTYESTYESPAATPTIAEAPHRTLSMTTGSSASMYSQSTARAEYPSAIQQEHRSASADASRTPQSNALAPTSTLIPDVPSRLSVHSMMASVHGHGEPQSSGAVYDTTSNGFLSPPLTALPSPRFSAGAPQISFELYLSDSPKRESEDLPTLRDPVQYSTPVRPNPDRVRSDSTTSIVDLDEWKRLVLNAAGREQ</sequence>
<feature type="compositionally biased region" description="Basic and acidic residues" evidence="1">
    <location>
        <begin position="160"/>
        <end position="172"/>
    </location>
</feature>
<feature type="region of interest" description="Disordered" evidence="1">
    <location>
        <begin position="309"/>
        <end position="375"/>
    </location>
</feature>
<feature type="compositionally biased region" description="Polar residues" evidence="1">
    <location>
        <begin position="324"/>
        <end position="340"/>
    </location>
</feature>
<protein>
    <submittedName>
        <fullName evidence="3">Uncharacterized protein</fullName>
    </submittedName>
</protein>
<feature type="transmembrane region" description="Helical" evidence="2">
    <location>
        <begin position="119"/>
        <end position="147"/>
    </location>
</feature>
<dbReference type="Proteomes" id="UP000183567">
    <property type="component" value="Unassembled WGS sequence"/>
</dbReference>
<feature type="region of interest" description="Disordered" evidence="1">
    <location>
        <begin position="442"/>
        <end position="473"/>
    </location>
</feature>
<evidence type="ECO:0000313" key="3">
    <source>
        <dbReference type="EMBL" id="OJA14879.1"/>
    </source>
</evidence>